<dbReference type="InterPro" id="IPR019198">
    <property type="entry name" value="Beta_propeller_containing"/>
</dbReference>
<keyword evidence="2" id="KW-0812">Transmembrane</keyword>
<dbReference type="Pfam" id="PF09826">
    <property type="entry name" value="Beta_propel"/>
    <property type="match status" value="1"/>
</dbReference>
<keyword evidence="2" id="KW-1133">Transmembrane helix</keyword>
<feature type="transmembrane region" description="Helical" evidence="2">
    <location>
        <begin position="16"/>
        <end position="33"/>
    </location>
</feature>
<gene>
    <name evidence="3" type="ORF">MTBBW1_1770009</name>
</gene>
<evidence type="ECO:0000256" key="1">
    <source>
        <dbReference type="SAM" id="MobiDB-lite"/>
    </source>
</evidence>
<dbReference type="SUPFAM" id="SSF50998">
    <property type="entry name" value="Quinoprotein alcohol dehydrogenase-like"/>
    <property type="match status" value="1"/>
</dbReference>
<evidence type="ECO:0000313" key="4">
    <source>
        <dbReference type="Proteomes" id="UP000191931"/>
    </source>
</evidence>
<protein>
    <submittedName>
        <fullName evidence="3">Uncharacterized protein</fullName>
    </submittedName>
</protein>
<dbReference type="EMBL" id="FWEV01000087">
    <property type="protein sequence ID" value="SLM29351.1"/>
    <property type="molecule type" value="Genomic_DNA"/>
</dbReference>
<keyword evidence="4" id="KW-1185">Reference proteome</keyword>
<dbReference type="AlphaFoldDB" id="A0A1W1HA48"/>
<feature type="compositionally biased region" description="Acidic residues" evidence="1">
    <location>
        <begin position="355"/>
        <end position="369"/>
    </location>
</feature>
<dbReference type="InterPro" id="IPR011047">
    <property type="entry name" value="Quinoprotein_ADH-like_sf"/>
</dbReference>
<dbReference type="OrthoDB" id="9778998at2"/>
<organism evidence="3 4">
    <name type="scientific">Desulfamplus magnetovallimortis</name>
    <dbReference type="NCBI Taxonomy" id="1246637"/>
    <lineage>
        <taxon>Bacteria</taxon>
        <taxon>Pseudomonadati</taxon>
        <taxon>Thermodesulfobacteriota</taxon>
        <taxon>Desulfobacteria</taxon>
        <taxon>Desulfobacterales</taxon>
        <taxon>Desulfobacteraceae</taxon>
        <taxon>Desulfamplus</taxon>
    </lineage>
</organism>
<keyword evidence="2" id="KW-0472">Membrane</keyword>
<sequence length="1136" mass="127441">MKKGLLNYFLPQKKGILIFHCIIFVFVMGITITERASASGVMIGAQLTDVKRFTGTFSIKINTDCSDSLDADIYLLAYLPSQTLMVERDLFSLQAVSSESTDFQWVQGVSMFDTSGNNESLGSCDWVTFSNVDYSVFSSRIQDTFLIALLVKNGGNPYDPSLWIDAGFTYIVTDPQVRVPGQTQFASDQWQGRDDSEVYVDAPVVAPDASEDADQNNDEKNDGDVEKPDIYKISGKRIYYANGSADRFQVVDISIPENPVIIHSEALENMPLDLYVDGGYIMLLEQASDKNESYVLLKVFHDSGSNIVKVAQQKYDNLYYINSRKSGDHIFITASSATQVYHYAMADEPAFADDTEQDAADGPEQETVDGTEKETVDGTEKEIADGTEKETADATEKETTDYADESGIVVVAVDVENHEEPQILARKSFSGYDSDIYLDQNYMVQIARESWQTTILYLFDLNDKTNLFSSSTEIKIPGQVPSEYHVNVSDDTLFVIYRNEDINKGSTLKIFDLAASGDDNDKETEHSVKKASLQPVEKGSVEGIAQGEELYAATFTGDRAYIVTYERQDPLWVVDISDHDSPMITGELEVPGWSEYIRFYNNRLIALGYDDSNGKRLVSIALFSVEDPSEPRLLDRVTPLQGIADYTSSVAISDDRAFYFNSESALVVVPIQYYSSESYSGLGIVRIDSDYNSFQWNDFVQSRFYMQRGAEADSSGDLLVGMGDAALNTIDISSSRPVVLGELRLAYNVEKIALSENDTSIFAVGGDYYYNNTSDLMRFDMTAIKNQDQGTTVSGQESGVITPVEVVDSELLYPNIVMPESKEDKGLLFSWSSSAFRCFNPGTMTTEKIIKFDNEYSWMVSDIIYQNEMLYFAVRDYDSIVIYDSENYTSTDVYEEPEPSLYREIYSMATTLRVYDCNGSSTPEKLPELSIPGEPVAIFDDDRLITVENSYYYYPYPLYDYSSDSTISNDTDGMDEYIPGIRINALDLSRDAAVLDVTLFFDQETYGYSQVICDEENVYIVSQQNENTTVRKLDPDTLEIVSEYSISGNLSPVKASNGIVVFTESVSYPYWEVAYDLCVPYWNNQEIRVFDLSESSAEELLNVSTDYYISKENVGITDTEIYMANGYKGISMIPFE</sequence>
<feature type="compositionally biased region" description="Basic and acidic residues" evidence="1">
    <location>
        <begin position="370"/>
        <end position="400"/>
    </location>
</feature>
<evidence type="ECO:0000256" key="2">
    <source>
        <dbReference type="SAM" id="Phobius"/>
    </source>
</evidence>
<dbReference type="STRING" id="1246637.MTBBW1_1770009"/>
<proteinExistence type="predicted"/>
<name>A0A1W1HA48_9BACT</name>
<evidence type="ECO:0000313" key="3">
    <source>
        <dbReference type="EMBL" id="SLM29351.1"/>
    </source>
</evidence>
<dbReference type="Proteomes" id="UP000191931">
    <property type="component" value="Unassembled WGS sequence"/>
</dbReference>
<feature type="compositionally biased region" description="Basic and acidic residues" evidence="1">
    <location>
        <begin position="217"/>
        <end position="227"/>
    </location>
</feature>
<accession>A0A1W1HA48</accession>
<dbReference type="RefSeq" id="WP_080806273.1">
    <property type="nucleotide sequence ID" value="NZ_LT828553.1"/>
</dbReference>
<feature type="region of interest" description="Disordered" evidence="1">
    <location>
        <begin position="206"/>
        <end position="227"/>
    </location>
</feature>
<reference evidence="3 4" key="1">
    <citation type="submission" date="2017-03" db="EMBL/GenBank/DDBJ databases">
        <authorList>
            <person name="Afonso C.L."/>
            <person name="Miller P.J."/>
            <person name="Scott M.A."/>
            <person name="Spackman E."/>
            <person name="Goraichik I."/>
            <person name="Dimitrov K.M."/>
            <person name="Suarez D.L."/>
            <person name="Swayne D.E."/>
        </authorList>
    </citation>
    <scope>NUCLEOTIDE SEQUENCE [LARGE SCALE GENOMIC DNA]</scope>
    <source>
        <strain evidence="3">PRJEB14757</strain>
    </source>
</reference>
<feature type="region of interest" description="Disordered" evidence="1">
    <location>
        <begin position="355"/>
        <end position="401"/>
    </location>
</feature>